<proteinExistence type="predicted"/>
<dbReference type="EMBL" id="HBFK01032987">
    <property type="protein sequence ID" value="CAD8753530.1"/>
    <property type="molecule type" value="Transcribed_RNA"/>
</dbReference>
<reference evidence="2" key="1">
    <citation type="submission" date="2021-01" db="EMBL/GenBank/DDBJ databases">
        <authorList>
            <person name="Corre E."/>
            <person name="Pelletier E."/>
            <person name="Niang G."/>
            <person name="Scheremetjew M."/>
            <person name="Finn R."/>
            <person name="Kale V."/>
            <person name="Holt S."/>
            <person name="Cochrane G."/>
            <person name="Meng A."/>
            <person name="Brown T."/>
            <person name="Cohen L."/>
        </authorList>
    </citation>
    <scope>NUCLEOTIDE SEQUENCE</scope>
    <source>
        <strain evidence="2">CCMP441</strain>
    </source>
</reference>
<sequence length="193" mass="20225">MKTNPDAPAVPTPPKDGRVTSQWVAKNIPNDAVSVRRRMPSLIVTAKDQKQASFDMQSPVLEIFAPSQDPGTPRDGEGGEKASSNSWMLQGAKGMVSSLARGRRKSWAMGDGKDDGGLPSTQSPQDADESGEDSPGTPGWGDSVGRRGLTSLRCNLSKGLEKLASLSTVQASGGARQRQLDAMSGSMAALTAQ</sequence>
<dbReference type="AlphaFoldDB" id="A0A6U2D3D2"/>
<evidence type="ECO:0000313" key="2">
    <source>
        <dbReference type="EMBL" id="CAD8753530.1"/>
    </source>
</evidence>
<feature type="region of interest" description="Disordered" evidence="1">
    <location>
        <begin position="47"/>
        <end position="147"/>
    </location>
</feature>
<feature type="region of interest" description="Disordered" evidence="1">
    <location>
        <begin position="170"/>
        <end position="193"/>
    </location>
</feature>
<gene>
    <name evidence="2" type="ORF">HAND1043_LOCUS20036</name>
</gene>
<feature type="region of interest" description="Disordered" evidence="1">
    <location>
        <begin position="1"/>
        <end position="22"/>
    </location>
</feature>
<organism evidence="2">
    <name type="scientific">Hemiselmis andersenii</name>
    <name type="common">Cryptophyte alga</name>
    <dbReference type="NCBI Taxonomy" id="464988"/>
    <lineage>
        <taxon>Eukaryota</taxon>
        <taxon>Cryptophyceae</taxon>
        <taxon>Cryptomonadales</taxon>
        <taxon>Hemiselmidaceae</taxon>
        <taxon>Hemiselmis</taxon>
    </lineage>
</organism>
<protein>
    <submittedName>
        <fullName evidence="2">Uncharacterized protein</fullName>
    </submittedName>
</protein>
<name>A0A6U2D3D2_HEMAN</name>
<accession>A0A6U2D3D2</accession>
<evidence type="ECO:0000256" key="1">
    <source>
        <dbReference type="SAM" id="MobiDB-lite"/>
    </source>
</evidence>